<evidence type="ECO:0000256" key="5">
    <source>
        <dbReference type="ARBA" id="ARBA00022692"/>
    </source>
</evidence>
<keyword evidence="6 8" id="KW-1133">Transmembrane helix</keyword>
<evidence type="ECO:0000256" key="3">
    <source>
        <dbReference type="ARBA" id="ARBA00022448"/>
    </source>
</evidence>
<evidence type="ECO:0000313" key="11">
    <source>
        <dbReference type="Proteomes" id="UP000183995"/>
    </source>
</evidence>
<feature type="transmembrane region" description="Helical" evidence="8">
    <location>
        <begin position="240"/>
        <end position="261"/>
    </location>
</feature>
<keyword evidence="4" id="KW-1003">Cell membrane</keyword>
<keyword evidence="3 8" id="KW-0813">Transport</keyword>
<accession>A0A1M5XF27</accession>
<comment type="similarity">
    <text evidence="2">Belongs to the binding-protein-dependent transport system permease family. CysTW subfamily.</text>
</comment>
<name>A0A1M5XF27_9FIRM</name>
<evidence type="ECO:0000256" key="4">
    <source>
        <dbReference type="ARBA" id="ARBA00022475"/>
    </source>
</evidence>
<dbReference type="Gene3D" id="1.10.3720.10">
    <property type="entry name" value="MetI-like"/>
    <property type="match status" value="1"/>
</dbReference>
<evidence type="ECO:0000256" key="7">
    <source>
        <dbReference type="ARBA" id="ARBA00023136"/>
    </source>
</evidence>
<reference evidence="10 11" key="1">
    <citation type="submission" date="2016-11" db="EMBL/GenBank/DDBJ databases">
        <authorList>
            <person name="Jaros S."/>
            <person name="Januszkiewicz K."/>
            <person name="Wedrychowicz H."/>
        </authorList>
    </citation>
    <scope>NUCLEOTIDE SEQUENCE [LARGE SCALE GENOMIC DNA]</scope>
    <source>
        <strain evidence="10 11">DSM 10068</strain>
    </source>
</reference>
<organism evidence="10 11">
    <name type="scientific">Sporobacter termitidis DSM 10068</name>
    <dbReference type="NCBI Taxonomy" id="1123282"/>
    <lineage>
        <taxon>Bacteria</taxon>
        <taxon>Bacillati</taxon>
        <taxon>Bacillota</taxon>
        <taxon>Clostridia</taxon>
        <taxon>Eubacteriales</taxon>
        <taxon>Oscillospiraceae</taxon>
        <taxon>Sporobacter</taxon>
    </lineage>
</organism>
<sequence>MKTKKAKLAAMRAGSSAYAWLIYLLLYLPIAVVVVFAFNANTNNIRFTGFSLQWFGKLMQDAALLKAFGNTLVVAVCSTLVSTVIGTLAAVGMWRYKFKGKGIIDALLYIPVVIPEIVLGISLLSLFSLTQVPMGLFSLILAHVTFQIPFVVFTVKARLFGFDRSIEEASMDLGANKTETFINVTLPIIFPGILSGALLAFTLSIDDVIISSFTAGPATTTFPIKVMQLIRAGVTPDVNALTTLVLAATALLVFLTQMGGLKNKNNKS</sequence>
<evidence type="ECO:0000256" key="1">
    <source>
        <dbReference type="ARBA" id="ARBA00004651"/>
    </source>
</evidence>
<feature type="transmembrane region" description="Helical" evidence="8">
    <location>
        <begin position="135"/>
        <end position="159"/>
    </location>
</feature>
<comment type="subcellular location">
    <subcellularLocation>
        <location evidence="1 8">Cell membrane</location>
        <topology evidence="1 8">Multi-pass membrane protein</topology>
    </subcellularLocation>
</comment>
<dbReference type="PROSITE" id="PS50928">
    <property type="entry name" value="ABC_TM1"/>
    <property type="match status" value="1"/>
</dbReference>
<dbReference type="Proteomes" id="UP000183995">
    <property type="component" value="Unassembled WGS sequence"/>
</dbReference>
<feature type="domain" description="ABC transmembrane type-1" evidence="9">
    <location>
        <begin position="68"/>
        <end position="256"/>
    </location>
</feature>
<dbReference type="InterPro" id="IPR000515">
    <property type="entry name" value="MetI-like"/>
</dbReference>
<evidence type="ECO:0000259" key="9">
    <source>
        <dbReference type="PROSITE" id="PS50928"/>
    </source>
</evidence>
<dbReference type="InterPro" id="IPR051789">
    <property type="entry name" value="Bact_Polyamine_Transport"/>
</dbReference>
<proteinExistence type="inferred from homology"/>
<evidence type="ECO:0000256" key="8">
    <source>
        <dbReference type="RuleBase" id="RU363032"/>
    </source>
</evidence>
<dbReference type="SUPFAM" id="SSF161098">
    <property type="entry name" value="MetI-like"/>
    <property type="match status" value="1"/>
</dbReference>
<dbReference type="InterPro" id="IPR035906">
    <property type="entry name" value="MetI-like_sf"/>
</dbReference>
<evidence type="ECO:0000256" key="2">
    <source>
        <dbReference type="ARBA" id="ARBA00007069"/>
    </source>
</evidence>
<dbReference type="AlphaFoldDB" id="A0A1M5XF27"/>
<dbReference type="CDD" id="cd06261">
    <property type="entry name" value="TM_PBP2"/>
    <property type="match status" value="1"/>
</dbReference>
<dbReference type="PANTHER" id="PTHR43848:SF2">
    <property type="entry name" value="PUTRESCINE TRANSPORT SYSTEM PERMEASE PROTEIN POTI"/>
    <property type="match status" value="1"/>
</dbReference>
<dbReference type="PANTHER" id="PTHR43848">
    <property type="entry name" value="PUTRESCINE TRANSPORT SYSTEM PERMEASE PROTEIN POTI"/>
    <property type="match status" value="1"/>
</dbReference>
<keyword evidence="7 8" id="KW-0472">Membrane</keyword>
<dbReference type="GO" id="GO:0005886">
    <property type="term" value="C:plasma membrane"/>
    <property type="evidence" value="ECO:0007669"/>
    <property type="project" value="UniProtKB-SubCell"/>
</dbReference>
<feature type="transmembrane region" description="Helical" evidence="8">
    <location>
        <begin position="180"/>
        <end position="203"/>
    </location>
</feature>
<keyword evidence="11" id="KW-1185">Reference proteome</keyword>
<dbReference type="RefSeq" id="WP_341444181.1">
    <property type="nucleotide sequence ID" value="NZ_FQXV01000005.1"/>
</dbReference>
<feature type="transmembrane region" description="Helical" evidence="8">
    <location>
        <begin position="106"/>
        <end position="129"/>
    </location>
</feature>
<dbReference type="EMBL" id="FQXV01000005">
    <property type="protein sequence ID" value="SHH98262.1"/>
    <property type="molecule type" value="Genomic_DNA"/>
</dbReference>
<feature type="transmembrane region" description="Helical" evidence="8">
    <location>
        <begin position="72"/>
        <end position="94"/>
    </location>
</feature>
<dbReference type="GO" id="GO:0055085">
    <property type="term" value="P:transmembrane transport"/>
    <property type="evidence" value="ECO:0007669"/>
    <property type="project" value="InterPro"/>
</dbReference>
<dbReference type="STRING" id="1123282.SAMN02745823_01754"/>
<keyword evidence="5 8" id="KW-0812">Transmembrane</keyword>
<feature type="transmembrane region" description="Helical" evidence="8">
    <location>
        <begin position="20"/>
        <end position="40"/>
    </location>
</feature>
<dbReference type="Pfam" id="PF00528">
    <property type="entry name" value="BPD_transp_1"/>
    <property type="match status" value="1"/>
</dbReference>
<gene>
    <name evidence="10" type="ORF">SAMN02745823_01754</name>
</gene>
<evidence type="ECO:0000256" key="6">
    <source>
        <dbReference type="ARBA" id="ARBA00022989"/>
    </source>
</evidence>
<protein>
    <submittedName>
        <fullName evidence="10">Spermidine/putrescine transport system permease protein</fullName>
    </submittedName>
</protein>
<evidence type="ECO:0000313" key="10">
    <source>
        <dbReference type="EMBL" id="SHH98262.1"/>
    </source>
</evidence>